<dbReference type="PANTHER" id="PTHR46470">
    <property type="entry name" value="N-ACYLNEURAMINATE-9-PHOSPHATASE"/>
    <property type="match status" value="1"/>
</dbReference>
<evidence type="ECO:0000256" key="4">
    <source>
        <dbReference type="ARBA" id="ARBA00022842"/>
    </source>
</evidence>
<dbReference type="EMBL" id="JBHSEP010000011">
    <property type="protein sequence ID" value="MFC4599648.1"/>
    <property type="molecule type" value="Genomic_DNA"/>
</dbReference>
<name>A0ABV9FF38_9BACL</name>
<gene>
    <name evidence="5" type="ORF">ACFO3S_15455</name>
</gene>
<dbReference type="SFLD" id="SFLDS00003">
    <property type="entry name" value="Haloacid_Dehalogenase"/>
    <property type="match status" value="1"/>
</dbReference>
<reference evidence="6" key="1">
    <citation type="journal article" date="2019" name="Int. J. Syst. Evol. Microbiol.">
        <title>The Global Catalogue of Microorganisms (GCM) 10K type strain sequencing project: providing services to taxonomists for standard genome sequencing and annotation.</title>
        <authorList>
            <consortium name="The Broad Institute Genomics Platform"/>
            <consortium name="The Broad Institute Genome Sequencing Center for Infectious Disease"/>
            <person name="Wu L."/>
            <person name="Ma J."/>
        </authorList>
    </citation>
    <scope>NUCLEOTIDE SEQUENCE [LARGE SCALE GENOMIC DNA]</scope>
    <source>
        <strain evidence="6">CCUG 49571</strain>
    </source>
</reference>
<proteinExistence type="predicted"/>
<keyword evidence="2" id="KW-0479">Metal-binding</keyword>
<dbReference type="SUPFAM" id="SSF56784">
    <property type="entry name" value="HAD-like"/>
    <property type="match status" value="1"/>
</dbReference>
<dbReference type="Pfam" id="PF00702">
    <property type="entry name" value="Hydrolase"/>
    <property type="match status" value="1"/>
</dbReference>
<sequence length="224" mass="26122">MRAEVVVFDLDDTLYEELTYVHSGFRAVASFLAENYEQADAEDAYRFMVTEEKRSGRGRVFDRLLERYGIGTQARVRQCVQAYRTHTPHIRLYPDARRALEALADRSLYIVTDGHARVQEMKLRALGLDQERKIRRCWVTRRYGLHNEKPSPYCFQRICEMERVEPQRVVYVGDNPNKDFVGIKPLGYRTVRILRGAYASVRLTEDYEADHTVLSLDELPVLLG</sequence>
<dbReference type="InterPro" id="IPR051400">
    <property type="entry name" value="HAD-like_hydrolase"/>
</dbReference>
<evidence type="ECO:0000256" key="2">
    <source>
        <dbReference type="ARBA" id="ARBA00022723"/>
    </source>
</evidence>
<dbReference type="InterPro" id="IPR023214">
    <property type="entry name" value="HAD_sf"/>
</dbReference>
<dbReference type="RefSeq" id="WP_378097846.1">
    <property type="nucleotide sequence ID" value="NZ_JBHSEP010000011.1"/>
</dbReference>
<dbReference type="InterPro" id="IPR036412">
    <property type="entry name" value="HAD-like_sf"/>
</dbReference>
<dbReference type="Proteomes" id="UP001596028">
    <property type="component" value="Unassembled WGS sequence"/>
</dbReference>
<accession>A0ABV9FF38</accession>
<evidence type="ECO:0000313" key="5">
    <source>
        <dbReference type="EMBL" id="MFC4599648.1"/>
    </source>
</evidence>
<dbReference type="GO" id="GO:0016787">
    <property type="term" value="F:hydrolase activity"/>
    <property type="evidence" value="ECO:0007669"/>
    <property type="project" value="UniProtKB-KW"/>
</dbReference>
<evidence type="ECO:0000313" key="6">
    <source>
        <dbReference type="Proteomes" id="UP001596028"/>
    </source>
</evidence>
<dbReference type="InterPro" id="IPR006439">
    <property type="entry name" value="HAD-SF_hydro_IA"/>
</dbReference>
<dbReference type="Gene3D" id="3.40.50.1000">
    <property type="entry name" value="HAD superfamily/HAD-like"/>
    <property type="match status" value="1"/>
</dbReference>
<dbReference type="NCBIfam" id="TIGR01549">
    <property type="entry name" value="HAD-SF-IA-v1"/>
    <property type="match status" value="1"/>
</dbReference>
<dbReference type="Gene3D" id="1.10.150.520">
    <property type="match status" value="1"/>
</dbReference>
<comment type="cofactor">
    <cofactor evidence="1">
        <name>Mg(2+)</name>
        <dbReference type="ChEBI" id="CHEBI:18420"/>
    </cofactor>
</comment>
<keyword evidence="3 5" id="KW-0378">Hydrolase</keyword>
<evidence type="ECO:0000256" key="1">
    <source>
        <dbReference type="ARBA" id="ARBA00001946"/>
    </source>
</evidence>
<comment type="caution">
    <text evidence="5">The sequence shown here is derived from an EMBL/GenBank/DDBJ whole genome shotgun (WGS) entry which is preliminary data.</text>
</comment>
<evidence type="ECO:0000256" key="3">
    <source>
        <dbReference type="ARBA" id="ARBA00022801"/>
    </source>
</evidence>
<keyword evidence="6" id="KW-1185">Reference proteome</keyword>
<keyword evidence="4" id="KW-0460">Magnesium</keyword>
<organism evidence="5 6">
    <name type="scientific">Cohnella hongkongensis</name>
    <dbReference type="NCBI Taxonomy" id="178337"/>
    <lineage>
        <taxon>Bacteria</taxon>
        <taxon>Bacillati</taxon>
        <taxon>Bacillota</taxon>
        <taxon>Bacilli</taxon>
        <taxon>Bacillales</taxon>
        <taxon>Paenibacillaceae</taxon>
        <taxon>Cohnella</taxon>
    </lineage>
</organism>
<protein>
    <submittedName>
        <fullName evidence="5">HAD family hydrolase</fullName>
        <ecNumber evidence="5">3.1.3.-</ecNumber>
    </submittedName>
</protein>
<dbReference type="SFLD" id="SFLDG01129">
    <property type="entry name" value="C1.5:_HAD__Beta-PGM__Phosphata"/>
    <property type="match status" value="1"/>
</dbReference>
<dbReference type="EC" id="3.1.3.-" evidence="5"/>
<dbReference type="PANTHER" id="PTHR46470:SF2">
    <property type="entry name" value="GLYCERALDEHYDE 3-PHOSPHATE PHOSPHATASE"/>
    <property type="match status" value="1"/>
</dbReference>